<dbReference type="EC" id="2.4.-.-" evidence="5"/>
<dbReference type="Proteomes" id="UP000823990">
    <property type="component" value="Unassembled WGS sequence"/>
</dbReference>
<name>A0A9D1PZI9_9FIRM</name>
<protein>
    <submittedName>
        <fullName evidence="5">Glycosyltransferase</fullName>
        <ecNumber evidence="5">2.4.-.-</ecNumber>
    </submittedName>
</protein>
<reference evidence="5" key="1">
    <citation type="journal article" date="2021" name="PeerJ">
        <title>Extensive microbial diversity within the chicken gut microbiome revealed by metagenomics and culture.</title>
        <authorList>
            <person name="Gilroy R."/>
            <person name="Ravi A."/>
            <person name="Getino M."/>
            <person name="Pursley I."/>
            <person name="Horton D.L."/>
            <person name="Alikhan N.F."/>
            <person name="Baker D."/>
            <person name="Gharbi K."/>
            <person name="Hall N."/>
            <person name="Watson M."/>
            <person name="Adriaenssens E.M."/>
            <person name="Foster-Nyarko E."/>
            <person name="Jarju S."/>
            <person name="Secka A."/>
            <person name="Antonio M."/>
            <person name="Oren A."/>
            <person name="Chaudhuri R.R."/>
            <person name="La Ragione R."/>
            <person name="Hildebrand F."/>
            <person name="Pallen M.J."/>
        </authorList>
    </citation>
    <scope>NUCLEOTIDE SEQUENCE</scope>
    <source>
        <strain evidence="5">12435</strain>
    </source>
</reference>
<dbReference type="SUPFAM" id="SSF53448">
    <property type="entry name" value="Nucleotide-diphospho-sugar transferases"/>
    <property type="match status" value="1"/>
</dbReference>
<dbReference type="AlphaFoldDB" id="A0A9D1PZI9"/>
<evidence type="ECO:0000259" key="4">
    <source>
        <dbReference type="Pfam" id="PF00535"/>
    </source>
</evidence>
<sequence>MAEKLISFAVPSYNSEEYMRKCIDSILTGGEDVEIIIVNDGSKDGTGAIADEYAAKYPTICRAVHQENGGHGEGVNQGMRLATGLYYKVVDSDDWVDADALAEVIATIKKHKEEGTLPDLYITNFIYDRVCDNESFTRRYVKNMPVGKFFGWDDVKPFHGSSVLLMHALMYKVSVLRECGLELPKHTFYVDNIFAYVPLPYVKTMFYLDVDLYHYYIGRADQSVNVSSFSKRTDQQNRVMLIMANAYDVRSLKKISKPLYKYMLHTLACLMIITTTFTVAVPSKEKYTALKEVWRQIKAKDKWLYGKLKYRHYPAIHTYLPRPIGRAVVIGGYKAMRKKVKLG</sequence>
<dbReference type="PANTHER" id="PTHR22916:SF51">
    <property type="entry name" value="GLYCOSYLTRANSFERASE EPSH-RELATED"/>
    <property type="match status" value="1"/>
</dbReference>
<evidence type="ECO:0000256" key="2">
    <source>
        <dbReference type="ARBA" id="ARBA00022679"/>
    </source>
</evidence>
<proteinExistence type="predicted"/>
<keyword evidence="3" id="KW-0812">Transmembrane</keyword>
<gene>
    <name evidence="5" type="ORF">H9892_05020</name>
</gene>
<feature type="transmembrane region" description="Helical" evidence="3">
    <location>
        <begin position="262"/>
        <end position="281"/>
    </location>
</feature>
<dbReference type="InterPro" id="IPR001173">
    <property type="entry name" value="Glyco_trans_2-like"/>
</dbReference>
<dbReference type="Gene3D" id="3.90.550.10">
    <property type="entry name" value="Spore Coat Polysaccharide Biosynthesis Protein SpsA, Chain A"/>
    <property type="match status" value="1"/>
</dbReference>
<accession>A0A9D1PZI9</accession>
<evidence type="ECO:0000256" key="1">
    <source>
        <dbReference type="ARBA" id="ARBA00022676"/>
    </source>
</evidence>
<evidence type="ECO:0000256" key="3">
    <source>
        <dbReference type="SAM" id="Phobius"/>
    </source>
</evidence>
<evidence type="ECO:0000313" key="6">
    <source>
        <dbReference type="Proteomes" id="UP000823990"/>
    </source>
</evidence>
<dbReference type="EMBL" id="DXHS01000076">
    <property type="protein sequence ID" value="HIW02682.1"/>
    <property type="molecule type" value="Genomic_DNA"/>
</dbReference>
<reference evidence="5" key="2">
    <citation type="submission" date="2021-04" db="EMBL/GenBank/DDBJ databases">
        <authorList>
            <person name="Gilroy R."/>
        </authorList>
    </citation>
    <scope>NUCLEOTIDE SEQUENCE</scope>
    <source>
        <strain evidence="5">12435</strain>
    </source>
</reference>
<keyword evidence="1 5" id="KW-0328">Glycosyltransferase</keyword>
<keyword evidence="2 5" id="KW-0808">Transferase</keyword>
<dbReference type="Pfam" id="PF00535">
    <property type="entry name" value="Glycos_transf_2"/>
    <property type="match status" value="1"/>
</dbReference>
<dbReference type="InterPro" id="IPR029044">
    <property type="entry name" value="Nucleotide-diphossugar_trans"/>
</dbReference>
<dbReference type="GO" id="GO:0016757">
    <property type="term" value="F:glycosyltransferase activity"/>
    <property type="evidence" value="ECO:0007669"/>
    <property type="project" value="UniProtKB-KW"/>
</dbReference>
<dbReference type="CDD" id="cd00761">
    <property type="entry name" value="Glyco_tranf_GTA_type"/>
    <property type="match status" value="1"/>
</dbReference>
<comment type="caution">
    <text evidence="5">The sequence shown here is derived from an EMBL/GenBank/DDBJ whole genome shotgun (WGS) entry which is preliminary data.</text>
</comment>
<evidence type="ECO:0000313" key="5">
    <source>
        <dbReference type="EMBL" id="HIW02682.1"/>
    </source>
</evidence>
<keyword evidence="3" id="KW-0472">Membrane</keyword>
<feature type="domain" description="Glycosyltransferase 2-like" evidence="4">
    <location>
        <begin position="7"/>
        <end position="122"/>
    </location>
</feature>
<organism evidence="5 6">
    <name type="scientific">Candidatus Protoclostridium stercorigallinarum</name>
    <dbReference type="NCBI Taxonomy" id="2838741"/>
    <lineage>
        <taxon>Bacteria</taxon>
        <taxon>Bacillati</taxon>
        <taxon>Bacillota</taxon>
        <taxon>Clostridia</taxon>
        <taxon>Candidatus Protoclostridium</taxon>
    </lineage>
</organism>
<dbReference type="PANTHER" id="PTHR22916">
    <property type="entry name" value="GLYCOSYLTRANSFERASE"/>
    <property type="match status" value="1"/>
</dbReference>
<keyword evidence="3" id="KW-1133">Transmembrane helix</keyword>